<evidence type="ECO:0000256" key="1">
    <source>
        <dbReference type="ARBA" id="ARBA00010164"/>
    </source>
</evidence>
<proteinExistence type="inferred from homology"/>
<evidence type="ECO:0000313" key="5">
    <source>
        <dbReference type="EMBL" id="KTD59926.1"/>
    </source>
</evidence>
<dbReference type="Proteomes" id="UP000054600">
    <property type="component" value="Unassembled WGS sequence"/>
</dbReference>
<sequence length="213" mass="24689">MRLAKLCGIEVAEVRLVQVGGKDVLLIERFDRIRHENNWYRKSILSGLTLLGLDEMMARYASYEQLAWIIRSRFTEPKKQLRELFSRLVFNLICGNTDDHARNHAAFWDGKQLQLTPAYDLCPQNRAGNEASQAMLVYKDNNLSLLQNCLKTSSNYLLTEIEARSIIDFQIETVHANWDLICEEASLNSVDKNYMRSRQFLNSFIFTDYSGSH</sequence>
<dbReference type="Gene3D" id="1.10.1070.20">
    <property type="match status" value="1"/>
</dbReference>
<reference evidence="5 6" key="1">
    <citation type="submission" date="2015-11" db="EMBL/GenBank/DDBJ databases">
        <title>Genomic analysis of 38 Legionella species identifies large and diverse effector repertoires.</title>
        <authorList>
            <person name="Burstein D."/>
            <person name="Amaro F."/>
            <person name="Zusman T."/>
            <person name="Lifshitz Z."/>
            <person name="Cohen O."/>
            <person name="Gilbert J.A."/>
            <person name="Pupko T."/>
            <person name="Shuman H.A."/>
            <person name="Segal G."/>
        </authorList>
    </citation>
    <scope>NUCLEOTIDE SEQUENCE [LARGE SCALE GENOMIC DNA]</scope>
    <source>
        <strain evidence="5 6">ATCC 49655</strain>
    </source>
</reference>
<dbReference type="GO" id="GO:0004674">
    <property type="term" value="F:protein serine/threonine kinase activity"/>
    <property type="evidence" value="ECO:0007669"/>
    <property type="project" value="TreeGrafter"/>
</dbReference>
<name>A0A0W0YTU2_9GAMM</name>
<feature type="domain" description="HipA-like C-terminal" evidence="4">
    <location>
        <begin position="1"/>
        <end position="178"/>
    </location>
</feature>
<dbReference type="PANTHER" id="PTHR37419">
    <property type="entry name" value="SERINE/THREONINE-PROTEIN KINASE TOXIN HIPA"/>
    <property type="match status" value="1"/>
</dbReference>
<gene>
    <name evidence="5" type="ORF">Lsha_1676</name>
</gene>
<dbReference type="eggNOG" id="COG3550">
    <property type="taxonomic scope" value="Bacteria"/>
</dbReference>
<keyword evidence="3" id="KW-0418">Kinase</keyword>
<evidence type="ECO:0000313" key="6">
    <source>
        <dbReference type="Proteomes" id="UP000054600"/>
    </source>
</evidence>
<dbReference type="PATRIC" id="fig|1122169.6.peg.1927"/>
<comment type="similarity">
    <text evidence="1">Belongs to the HipA Ser/Thr kinase family.</text>
</comment>
<keyword evidence="2" id="KW-0808">Transferase</keyword>
<dbReference type="Pfam" id="PF07804">
    <property type="entry name" value="HipA_C"/>
    <property type="match status" value="1"/>
</dbReference>
<evidence type="ECO:0000259" key="4">
    <source>
        <dbReference type="Pfam" id="PF07804"/>
    </source>
</evidence>
<dbReference type="GO" id="GO:0003677">
    <property type="term" value="F:DNA binding"/>
    <property type="evidence" value="ECO:0007669"/>
    <property type="project" value="UniProtKB-KW"/>
</dbReference>
<accession>A0A0W0YTU2</accession>
<organism evidence="5 6">
    <name type="scientific">Legionella shakespearei DSM 23087</name>
    <dbReference type="NCBI Taxonomy" id="1122169"/>
    <lineage>
        <taxon>Bacteria</taxon>
        <taxon>Pseudomonadati</taxon>
        <taxon>Pseudomonadota</taxon>
        <taxon>Gammaproteobacteria</taxon>
        <taxon>Legionellales</taxon>
        <taxon>Legionellaceae</taxon>
        <taxon>Legionella</taxon>
    </lineage>
</organism>
<comment type="caution">
    <text evidence="5">The sequence shown here is derived from an EMBL/GenBank/DDBJ whole genome shotgun (WGS) entry which is preliminary data.</text>
</comment>
<dbReference type="InterPro" id="IPR052028">
    <property type="entry name" value="HipA_Ser/Thr_kinase"/>
</dbReference>
<dbReference type="EMBL" id="LNYW01000046">
    <property type="protein sequence ID" value="KTD59926.1"/>
    <property type="molecule type" value="Genomic_DNA"/>
</dbReference>
<dbReference type="STRING" id="1122169.Lsha_1676"/>
<protein>
    <submittedName>
        <fullName evidence="5">Putative DNA-binding transcriptional regulator</fullName>
    </submittedName>
</protein>
<dbReference type="InterPro" id="IPR012893">
    <property type="entry name" value="HipA-like_C"/>
</dbReference>
<dbReference type="GO" id="GO:0005829">
    <property type="term" value="C:cytosol"/>
    <property type="evidence" value="ECO:0007669"/>
    <property type="project" value="TreeGrafter"/>
</dbReference>
<keyword evidence="6" id="KW-1185">Reference proteome</keyword>
<evidence type="ECO:0000256" key="2">
    <source>
        <dbReference type="ARBA" id="ARBA00022679"/>
    </source>
</evidence>
<dbReference type="AlphaFoldDB" id="A0A0W0YTU2"/>
<dbReference type="PANTHER" id="PTHR37419:SF8">
    <property type="entry name" value="TOXIN YJJJ"/>
    <property type="match status" value="1"/>
</dbReference>
<evidence type="ECO:0000256" key="3">
    <source>
        <dbReference type="ARBA" id="ARBA00022777"/>
    </source>
</evidence>
<keyword evidence="5" id="KW-0238">DNA-binding</keyword>